<evidence type="ECO:0000256" key="8">
    <source>
        <dbReference type="SAM" id="Phobius"/>
    </source>
</evidence>
<evidence type="ECO:0000256" key="1">
    <source>
        <dbReference type="ARBA" id="ARBA00004141"/>
    </source>
</evidence>
<dbReference type="PANTHER" id="PTHR11629">
    <property type="entry name" value="VACUOLAR PROTON ATPASES"/>
    <property type="match status" value="1"/>
</dbReference>
<comment type="similarity">
    <text evidence="2">Belongs to the V-ATPase 116 kDa subunit family.</text>
</comment>
<dbReference type="GO" id="GO:0007035">
    <property type="term" value="P:vacuolar acidification"/>
    <property type="evidence" value="ECO:0007669"/>
    <property type="project" value="TreeGrafter"/>
</dbReference>
<keyword evidence="4 8" id="KW-0812">Transmembrane</keyword>
<evidence type="ECO:0000256" key="5">
    <source>
        <dbReference type="ARBA" id="ARBA00022989"/>
    </source>
</evidence>
<accession>A0A381SD46</accession>
<keyword evidence="6" id="KW-0406">Ion transport</keyword>
<feature type="transmembrane region" description="Helical" evidence="8">
    <location>
        <begin position="366"/>
        <end position="389"/>
    </location>
</feature>
<evidence type="ECO:0000256" key="6">
    <source>
        <dbReference type="ARBA" id="ARBA00023065"/>
    </source>
</evidence>
<dbReference type="PANTHER" id="PTHR11629:SF63">
    <property type="entry name" value="V-TYPE PROTON ATPASE SUBUNIT A"/>
    <property type="match status" value="1"/>
</dbReference>
<feature type="transmembrane region" description="Helical" evidence="8">
    <location>
        <begin position="401"/>
        <end position="419"/>
    </location>
</feature>
<dbReference type="AlphaFoldDB" id="A0A381SD46"/>
<evidence type="ECO:0000256" key="2">
    <source>
        <dbReference type="ARBA" id="ARBA00009904"/>
    </source>
</evidence>
<evidence type="ECO:0000256" key="4">
    <source>
        <dbReference type="ARBA" id="ARBA00022692"/>
    </source>
</evidence>
<dbReference type="Gene3D" id="3.30.70.2750">
    <property type="match status" value="1"/>
</dbReference>
<feature type="transmembrane region" description="Helical" evidence="8">
    <location>
        <begin position="561"/>
        <end position="581"/>
    </location>
</feature>
<dbReference type="Gene3D" id="1.20.1460.20">
    <property type="match status" value="1"/>
</dbReference>
<feature type="transmembrane region" description="Helical" evidence="8">
    <location>
        <begin position="533"/>
        <end position="555"/>
    </location>
</feature>
<name>A0A381SD46_9ZZZZ</name>
<evidence type="ECO:0008006" key="10">
    <source>
        <dbReference type="Google" id="ProtNLM"/>
    </source>
</evidence>
<dbReference type="GO" id="GO:0033179">
    <property type="term" value="C:proton-transporting V-type ATPase, V0 domain"/>
    <property type="evidence" value="ECO:0007669"/>
    <property type="project" value="InterPro"/>
</dbReference>
<gene>
    <name evidence="9" type="ORF">METZ01_LOCUS51897</name>
</gene>
<sequence>MSQFTTEEMSRLVAAGTRDQLKTAIDVVAGLSMVHINDYSSTEEGLSMGSPTDESESISRRLTKMRGATSNLQAANQRELLSAPEVRRTLSGPIDELVDSALERFEELDALRIESSQIDEELEVLQMLAPLSLELDLMGGYQNVTSFIGTVSSLTKARPALAGLGDSAIHMSSEVGKSSVVAVFCRNTDAPSVHEMLANEDFQAISVPDSEGLPSDRILQLQQRTAEINEMTEELELKISDWSESNGGMLFGGMELLERDLELATAPVRVAVSDHAFVLDGWVNSETAPEVEAALSGICTHVSIEKFTPPAHSSHLHHDEDAPELPPIAFSPRNYSKPFEMLTDVMGRPAYGRIDPTFFMFLTYPLFFGLILGDMAYGLAVMGMAWFIWRRFPINPMMKNVGGFLFTIGLSTVIFGYIYGEFAGFEFLPHGHCDIEGVIGVAQCDAAHGHYGWDSAHAPWWVAWMTNLYPNGGEFYWVWDGPLNIVLAYPFHRVSSNLENLILITIYMGVIHVFLGLVLGFRDIYKTHGFVDALFEKGSWMTVLIGGFIFGYVFITESGELDPLGMAITGVGVVMVIVLLAHYEKMGWGISLMMGPLEALGMLPKVVSYVRLFAVGVVGVKIAATGNEMIYEGMAHTLSDLGHASTIDIVLLPVMFVGWLLVQLFALVLGVFSPNIHTVRLHFVEWMMQFYEGSGLPFEAFGFKPNKVEVE</sequence>
<dbReference type="Gene3D" id="3.30.70.2170">
    <property type="match status" value="1"/>
</dbReference>
<evidence type="ECO:0000256" key="7">
    <source>
        <dbReference type="ARBA" id="ARBA00023136"/>
    </source>
</evidence>
<dbReference type="GO" id="GO:0016471">
    <property type="term" value="C:vacuolar proton-transporting V-type ATPase complex"/>
    <property type="evidence" value="ECO:0007669"/>
    <property type="project" value="TreeGrafter"/>
</dbReference>
<feature type="transmembrane region" description="Helical" evidence="8">
    <location>
        <begin position="602"/>
        <end position="624"/>
    </location>
</feature>
<organism evidence="9">
    <name type="scientific">marine metagenome</name>
    <dbReference type="NCBI Taxonomy" id="408172"/>
    <lineage>
        <taxon>unclassified sequences</taxon>
        <taxon>metagenomes</taxon>
        <taxon>ecological metagenomes</taxon>
    </lineage>
</organism>
<evidence type="ECO:0000313" key="9">
    <source>
        <dbReference type="EMBL" id="SUZ99043.1"/>
    </source>
</evidence>
<evidence type="ECO:0000256" key="3">
    <source>
        <dbReference type="ARBA" id="ARBA00022448"/>
    </source>
</evidence>
<dbReference type="InterPro" id="IPR002490">
    <property type="entry name" value="V-ATPase_116kDa_su"/>
</dbReference>
<feature type="transmembrane region" description="Helical" evidence="8">
    <location>
        <begin position="501"/>
        <end position="521"/>
    </location>
</feature>
<feature type="transmembrane region" description="Helical" evidence="8">
    <location>
        <begin position="649"/>
        <end position="672"/>
    </location>
</feature>
<dbReference type="GO" id="GO:0046961">
    <property type="term" value="F:proton-transporting ATPase activity, rotational mechanism"/>
    <property type="evidence" value="ECO:0007669"/>
    <property type="project" value="InterPro"/>
</dbReference>
<reference evidence="9" key="1">
    <citation type="submission" date="2018-05" db="EMBL/GenBank/DDBJ databases">
        <authorList>
            <person name="Lanie J.A."/>
            <person name="Ng W.-L."/>
            <person name="Kazmierczak K.M."/>
            <person name="Andrzejewski T.M."/>
            <person name="Davidsen T.M."/>
            <person name="Wayne K.J."/>
            <person name="Tettelin H."/>
            <person name="Glass J.I."/>
            <person name="Rusch D."/>
            <person name="Podicherti R."/>
            <person name="Tsui H.-C.T."/>
            <person name="Winkler M.E."/>
        </authorList>
    </citation>
    <scope>NUCLEOTIDE SEQUENCE</scope>
</reference>
<dbReference type="GO" id="GO:0051117">
    <property type="term" value="F:ATPase binding"/>
    <property type="evidence" value="ECO:0007669"/>
    <property type="project" value="TreeGrafter"/>
</dbReference>
<proteinExistence type="inferred from homology"/>
<keyword evidence="3" id="KW-0813">Transport</keyword>
<protein>
    <recommendedName>
        <fullName evidence="10">V-type ATP synthase subunit I</fullName>
    </recommendedName>
</protein>
<keyword evidence="7 8" id="KW-0472">Membrane</keyword>
<dbReference type="EMBL" id="UINC01002662">
    <property type="protein sequence ID" value="SUZ99043.1"/>
    <property type="molecule type" value="Genomic_DNA"/>
</dbReference>
<keyword evidence="5 8" id="KW-1133">Transmembrane helix</keyword>
<comment type="subcellular location">
    <subcellularLocation>
        <location evidence="1">Membrane</location>
        <topology evidence="1">Multi-pass membrane protein</topology>
    </subcellularLocation>
</comment>
<dbReference type="Pfam" id="PF01496">
    <property type="entry name" value="V_ATPase_I"/>
    <property type="match status" value="2"/>
</dbReference>